<evidence type="ECO:0000256" key="7">
    <source>
        <dbReference type="ARBA" id="ARBA00022840"/>
    </source>
</evidence>
<dbReference type="EC" id="5.6.2.4" evidence="13 15"/>
<keyword evidence="9 15" id="KW-0233">DNA recombination</keyword>
<dbReference type="Proteomes" id="UP000178040">
    <property type="component" value="Unassembled WGS sequence"/>
</dbReference>
<dbReference type="PROSITE" id="PS51194">
    <property type="entry name" value="HELICASE_CTER"/>
    <property type="match status" value="1"/>
</dbReference>
<evidence type="ECO:0000256" key="15">
    <source>
        <dbReference type="RuleBase" id="RU363016"/>
    </source>
</evidence>
<dbReference type="PROSITE" id="PS51192">
    <property type="entry name" value="HELICASE_ATP_BIND_1"/>
    <property type="match status" value="1"/>
</dbReference>
<evidence type="ECO:0000259" key="16">
    <source>
        <dbReference type="PROSITE" id="PS51192"/>
    </source>
</evidence>
<evidence type="ECO:0000256" key="12">
    <source>
        <dbReference type="ARBA" id="ARBA00034617"/>
    </source>
</evidence>
<dbReference type="Pfam" id="PF17191">
    <property type="entry name" value="RecG_wedge"/>
    <property type="match status" value="1"/>
</dbReference>
<dbReference type="NCBIfam" id="TIGR00643">
    <property type="entry name" value="recG"/>
    <property type="match status" value="1"/>
</dbReference>
<dbReference type="NCBIfam" id="NF008165">
    <property type="entry name" value="PRK10917.1-3"/>
    <property type="match status" value="1"/>
</dbReference>
<organism evidence="18 19">
    <name type="scientific">Candidatus Roizmanbacteria bacterium RIFCSPLOWO2_01_FULL_37_16</name>
    <dbReference type="NCBI Taxonomy" id="1802058"/>
    <lineage>
        <taxon>Bacteria</taxon>
        <taxon>Candidatus Roizmaniibacteriota</taxon>
    </lineage>
</organism>
<proteinExistence type="inferred from homology"/>
<dbReference type="NCBIfam" id="NF008168">
    <property type="entry name" value="PRK10917.2-2"/>
    <property type="match status" value="1"/>
</dbReference>
<dbReference type="Pfam" id="PF00270">
    <property type="entry name" value="DEAD"/>
    <property type="match status" value="1"/>
</dbReference>
<reference evidence="18 19" key="1">
    <citation type="journal article" date="2016" name="Nat. Commun.">
        <title>Thousands of microbial genomes shed light on interconnected biogeochemical processes in an aquifer system.</title>
        <authorList>
            <person name="Anantharaman K."/>
            <person name="Brown C.T."/>
            <person name="Hug L.A."/>
            <person name="Sharon I."/>
            <person name="Castelle C.J."/>
            <person name="Probst A.J."/>
            <person name="Thomas B.C."/>
            <person name="Singh A."/>
            <person name="Wilkins M.J."/>
            <person name="Karaoz U."/>
            <person name="Brodie E.L."/>
            <person name="Williams K.H."/>
            <person name="Hubbard S.S."/>
            <person name="Banfield J.F."/>
        </authorList>
    </citation>
    <scope>NUCLEOTIDE SEQUENCE [LARGE SCALE GENOMIC DNA]</scope>
</reference>
<dbReference type="GO" id="GO:0043138">
    <property type="term" value="F:3'-5' DNA helicase activity"/>
    <property type="evidence" value="ECO:0007669"/>
    <property type="project" value="UniProtKB-EC"/>
</dbReference>
<dbReference type="InterPro" id="IPR011545">
    <property type="entry name" value="DEAD/DEAH_box_helicase_dom"/>
</dbReference>
<comment type="function">
    <text evidence="15">Plays a critical role in recombination and DNA repair. Helps process Holliday junction intermediates to mature products by catalyzing branch migration. Has replication fork regression activity, unwinds stalled or blocked replication forks to make a HJ that can be resolved. Has a DNA unwinding activity characteristic of a DNA helicase with 3'-5' polarity.</text>
</comment>
<dbReference type="SMART" id="SM00490">
    <property type="entry name" value="HELICc"/>
    <property type="match status" value="1"/>
</dbReference>
<dbReference type="InterPro" id="IPR045562">
    <property type="entry name" value="RecG_dom3_C"/>
</dbReference>
<keyword evidence="8" id="KW-0238">DNA-binding</keyword>
<comment type="similarity">
    <text evidence="1 15">Belongs to the helicase family. RecG subfamily.</text>
</comment>
<dbReference type="GO" id="GO:0003677">
    <property type="term" value="F:DNA binding"/>
    <property type="evidence" value="ECO:0007669"/>
    <property type="project" value="UniProtKB-KW"/>
</dbReference>
<dbReference type="PANTHER" id="PTHR47964">
    <property type="entry name" value="ATP-DEPENDENT DNA HELICASE HOMOLOG RECG, CHLOROPLASTIC"/>
    <property type="match status" value="1"/>
</dbReference>
<dbReference type="InterPro" id="IPR033454">
    <property type="entry name" value="RecG_wedge"/>
</dbReference>
<evidence type="ECO:0000256" key="6">
    <source>
        <dbReference type="ARBA" id="ARBA00022806"/>
    </source>
</evidence>
<evidence type="ECO:0000256" key="5">
    <source>
        <dbReference type="ARBA" id="ARBA00022801"/>
    </source>
</evidence>
<dbReference type="GO" id="GO:0016887">
    <property type="term" value="F:ATP hydrolysis activity"/>
    <property type="evidence" value="ECO:0007669"/>
    <property type="project" value="RHEA"/>
</dbReference>
<keyword evidence="11" id="KW-0413">Isomerase</keyword>
<gene>
    <name evidence="18" type="ORF">A3B40_03945</name>
</gene>
<dbReference type="InterPro" id="IPR014001">
    <property type="entry name" value="Helicase_ATP-bd"/>
</dbReference>
<evidence type="ECO:0000256" key="10">
    <source>
        <dbReference type="ARBA" id="ARBA00023204"/>
    </source>
</evidence>
<evidence type="ECO:0000259" key="17">
    <source>
        <dbReference type="PROSITE" id="PS51194"/>
    </source>
</evidence>
<evidence type="ECO:0000256" key="4">
    <source>
        <dbReference type="ARBA" id="ARBA00022763"/>
    </source>
</evidence>
<keyword evidence="4 15" id="KW-0227">DNA damage</keyword>
<dbReference type="InterPro" id="IPR004609">
    <property type="entry name" value="ATP-dep_DNA_helicase_RecG"/>
</dbReference>
<feature type="domain" description="Helicase ATP-binding" evidence="16">
    <location>
        <begin position="290"/>
        <end position="453"/>
    </location>
</feature>
<keyword evidence="3 15" id="KW-0547">Nucleotide-binding</keyword>
<dbReference type="Pfam" id="PF19833">
    <property type="entry name" value="RecG_dom3_C"/>
    <property type="match status" value="1"/>
</dbReference>
<dbReference type="EMBL" id="MGAI01000035">
    <property type="protein sequence ID" value="OGK43932.1"/>
    <property type="molecule type" value="Genomic_DNA"/>
</dbReference>
<dbReference type="Gene3D" id="3.40.50.300">
    <property type="entry name" value="P-loop containing nucleotide triphosphate hydrolases"/>
    <property type="match status" value="2"/>
</dbReference>
<dbReference type="SUPFAM" id="SSF50249">
    <property type="entry name" value="Nucleic acid-binding proteins"/>
    <property type="match status" value="1"/>
</dbReference>
<keyword evidence="7 15" id="KW-0067">ATP-binding</keyword>
<evidence type="ECO:0000256" key="1">
    <source>
        <dbReference type="ARBA" id="ARBA00007504"/>
    </source>
</evidence>
<evidence type="ECO:0000313" key="19">
    <source>
        <dbReference type="Proteomes" id="UP000178040"/>
    </source>
</evidence>
<dbReference type="Pfam" id="PF00271">
    <property type="entry name" value="Helicase_C"/>
    <property type="match status" value="1"/>
</dbReference>
<dbReference type="InterPro" id="IPR001650">
    <property type="entry name" value="Helicase_C-like"/>
</dbReference>
<keyword evidence="10 15" id="KW-0234">DNA repair</keyword>
<dbReference type="PANTHER" id="PTHR47964:SF1">
    <property type="entry name" value="ATP-DEPENDENT DNA HELICASE HOMOLOG RECG, CHLOROPLASTIC"/>
    <property type="match status" value="1"/>
</dbReference>
<keyword evidence="6 15" id="KW-0347">Helicase</keyword>
<protein>
    <recommendedName>
        <fullName evidence="2 15">ATP-dependent DNA helicase RecG</fullName>
        <ecNumber evidence="13 15">5.6.2.4</ecNumber>
    </recommendedName>
</protein>
<dbReference type="GO" id="GO:0005524">
    <property type="term" value="F:ATP binding"/>
    <property type="evidence" value="ECO:0007669"/>
    <property type="project" value="UniProtKB-KW"/>
</dbReference>
<dbReference type="InterPro" id="IPR047112">
    <property type="entry name" value="RecG/Mfd"/>
</dbReference>
<evidence type="ECO:0000313" key="18">
    <source>
        <dbReference type="EMBL" id="OGK43932.1"/>
    </source>
</evidence>
<dbReference type="InterPro" id="IPR027417">
    <property type="entry name" value="P-loop_NTPase"/>
</dbReference>
<comment type="catalytic activity">
    <reaction evidence="14 15">
        <text>ATP + H2O = ADP + phosphate + H(+)</text>
        <dbReference type="Rhea" id="RHEA:13065"/>
        <dbReference type="ChEBI" id="CHEBI:15377"/>
        <dbReference type="ChEBI" id="CHEBI:15378"/>
        <dbReference type="ChEBI" id="CHEBI:30616"/>
        <dbReference type="ChEBI" id="CHEBI:43474"/>
        <dbReference type="ChEBI" id="CHEBI:456216"/>
        <dbReference type="EC" id="5.6.2.4"/>
    </reaction>
</comment>
<dbReference type="GO" id="GO:0006281">
    <property type="term" value="P:DNA repair"/>
    <property type="evidence" value="ECO:0007669"/>
    <property type="project" value="UniProtKB-UniRule"/>
</dbReference>
<dbReference type="Gene3D" id="2.40.50.140">
    <property type="entry name" value="Nucleic acid-binding proteins"/>
    <property type="match status" value="1"/>
</dbReference>
<sequence>MGKLNNKLISIPIENLPATSSTTIKRLKSVGIITVWNLLNYFPFRYENYLVISPIAKVQSGETVSIKGKIIKVFNLTSKKGLKIQKLTLADESGKIDAVWYNQPYLLRILRIGSYVALAGEIKGFFNKISFEPKEYELLEKLNSPTVHTGRLVPIYPEKNGLSSRLLREKIFYLINHLGSRWDQDGIAEIFPAEIVKYNNLFGELNAYQSIHFPQNQVDAKKARERLAFDELFTIQLSAALIRKEWDKEQVKKSFKLEPSFKISLQNFSQNLPFQLTNAQNRSVKEIIGDLVKSRPMNRFLEGDVGSGKTVVAAIACYFSYLNGYQSLFMAPTEILASQHYQTLKETFTKLNLKIGLQTGSKKIIRKHKQKLEKLIKSIDYDIIVGTHALIDKKLQFDRIGLVIIDEQHRFGVVQRAKLKEKGLNPHLLTMTATPIPRTVALTLYGELDLSIIDEMPKGRTPIKTYLVPQDKRESGYVWIKKKIKEEKIQVFIICPLIEESEIETMKSIKAATKEYERLKKEIFNEYKLELLHGKIKSNDKDLIMKNFKEKKIDILVATPVVEVGIDIPNATIMLIEAAERFGLAQLHQLRGRVGRGKKQSYCILYTGSKDDVVIERLKFFAKTQSGMEVAEYDLKIRGPGEIYGVRQHGVVDLKVASLSDYQLIDKSKKAVNYFLANHRLDSFFEIKRRIKEYNIKQITRD</sequence>
<evidence type="ECO:0000256" key="9">
    <source>
        <dbReference type="ARBA" id="ARBA00023172"/>
    </source>
</evidence>
<dbReference type="CDD" id="cd17992">
    <property type="entry name" value="DEXHc_RecG"/>
    <property type="match status" value="1"/>
</dbReference>
<dbReference type="InterPro" id="IPR012340">
    <property type="entry name" value="NA-bd_OB-fold"/>
</dbReference>
<evidence type="ECO:0000256" key="14">
    <source>
        <dbReference type="ARBA" id="ARBA00048988"/>
    </source>
</evidence>
<accession>A0A1F7IKN8</accession>
<dbReference type="CDD" id="cd04488">
    <property type="entry name" value="RecG_wedge_OBF"/>
    <property type="match status" value="1"/>
</dbReference>
<evidence type="ECO:0000256" key="2">
    <source>
        <dbReference type="ARBA" id="ARBA00017846"/>
    </source>
</evidence>
<dbReference type="GO" id="GO:0006310">
    <property type="term" value="P:DNA recombination"/>
    <property type="evidence" value="ECO:0007669"/>
    <property type="project" value="UniProtKB-UniRule"/>
</dbReference>
<name>A0A1F7IKN8_9BACT</name>
<dbReference type="SUPFAM" id="SSF52540">
    <property type="entry name" value="P-loop containing nucleoside triphosphate hydrolases"/>
    <property type="match status" value="2"/>
</dbReference>
<dbReference type="AlphaFoldDB" id="A0A1F7IKN8"/>
<keyword evidence="5 15" id="KW-0378">Hydrolase</keyword>
<dbReference type="SMART" id="SM00487">
    <property type="entry name" value="DEXDc"/>
    <property type="match status" value="1"/>
</dbReference>
<evidence type="ECO:0000256" key="11">
    <source>
        <dbReference type="ARBA" id="ARBA00023235"/>
    </source>
</evidence>
<feature type="domain" description="Helicase C-terminal" evidence="17">
    <location>
        <begin position="472"/>
        <end position="636"/>
    </location>
</feature>
<comment type="catalytic activity">
    <reaction evidence="12 15">
        <text>Couples ATP hydrolysis with the unwinding of duplex DNA by translocating in the 3'-5' direction.</text>
        <dbReference type="EC" id="5.6.2.4"/>
    </reaction>
</comment>
<evidence type="ECO:0000256" key="8">
    <source>
        <dbReference type="ARBA" id="ARBA00023125"/>
    </source>
</evidence>
<evidence type="ECO:0000256" key="3">
    <source>
        <dbReference type="ARBA" id="ARBA00022741"/>
    </source>
</evidence>
<evidence type="ECO:0000256" key="13">
    <source>
        <dbReference type="ARBA" id="ARBA00034808"/>
    </source>
</evidence>
<comment type="caution">
    <text evidence="18">The sequence shown here is derived from an EMBL/GenBank/DDBJ whole genome shotgun (WGS) entry which is preliminary data.</text>
</comment>